<dbReference type="InterPro" id="IPR052609">
    <property type="entry name" value="Ribosome_Biogenesis_Reg"/>
</dbReference>
<protein>
    <recommendedName>
        <fullName evidence="2">Nucleolar 27S pre-rRNA processing Urb2/Npa2 C-terminal domain-containing protein</fullName>
    </recommendedName>
</protein>
<gene>
    <name evidence="3" type="ORF">AMATHDRAFT_144471</name>
</gene>
<dbReference type="GO" id="GO:0005730">
    <property type="term" value="C:nucleolus"/>
    <property type="evidence" value="ECO:0007669"/>
    <property type="project" value="TreeGrafter"/>
</dbReference>
<dbReference type="EMBL" id="KZ301998">
    <property type="protein sequence ID" value="PFH50737.1"/>
    <property type="molecule type" value="Genomic_DNA"/>
</dbReference>
<feature type="compositionally biased region" description="Pro residues" evidence="1">
    <location>
        <begin position="1462"/>
        <end position="1479"/>
    </location>
</feature>
<dbReference type="InterPro" id="IPR018849">
    <property type="entry name" value="Urb2/Npa2_C"/>
</dbReference>
<dbReference type="SUPFAM" id="SSF50494">
    <property type="entry name" value="Trypsin-like serine proteases"/>
    <property type="match status" value="1"/>
</dbReference>
<evidence type="ECO:0000313" key="3">
    <source>
        <dbReference type="EMBL" id="PFH50737.1"/>
    </source>
</evidence>
<dbReference type="Pfam" id="PF13365">
    <property type="entry name" value="Trypsin_2"/>
    <property type="match status" value="1"/>
</dbReference>
<dbReference type="PANTHER" id="PTHR15682:SF2">
    <property type="entry name" value="UNHEALTHY RIBOSOME BIOGENESIS PROTEIN 2 HOMOLOG"/>
    <property type="match status" value="1"/>
</dbReference>
<evidence type="ECO:0000256" key="1">
    <source>
        <dbReference type="SAM" id="MobiDB-lite"/>
    </source>
</evidence>
<organism evidence="3 4">
    <name type="scientific">Amanita thiersii Skay4041</name>
    <dbReference type="NCBI Taxonomy" id="703135"/>
    <lineage>
        <taxon>Eukaryota</taxon>
        <taxon>Fungi</taxon>
        <taxon>Dikarya</taxon>
        <taxon>Basidiomycota</taxon>
        <taxon>Agaricomycotina</taxon>
        <taxon>Agaricomycetes</taxon>
        <taxon>Agaricomycetidae</taxon>
        <taxon>Agaricales</taxon>
        <taxon>Pluteineae</taxon>
        <taxon>Amanitaceae</taxon>
        <taxon>Amanita</taxon>
    </lineage>
</organism>
<dbReference type="Proteomes" id="UP000242287">
    <property type="component" value="Unassembled WGS sequence"/>
</dbReference>
<dbReference type="GO" id="GO:0042254">
    <property type="term" value="P:ribosome biogenesis"/>
    <property type="evidence" value="ECO:0007669"/>
    <property type="project" value="TreeGrafter"/>
</dbReference>
<reference evidence="3 4" key="1">
    <citation type="submission" date="2014-02" db="EMBL/GenBank/DDBJ databases">
        <title>Transposable element dynamics among asymbiotic and ectomycorrhizal Amanita fungi.</title>
        <authorList>
            <consortium name="DOE Joint Genome Institute"/>
            <person name="Hess J."/>
            <person name="Skrede I."/>
            <person name="Wolfe B."/>
            <person name="LaButti K."/>
            <person name="Ohm R.A."/>
            <person name="Grigoriev I.V."/>
            <person name="Pringle A."/>
        </authorList>
    </citation>
    <scope>NUCLEOTIDE SEQUENCE [LARGE SCALE GENOMIC DNA]</scope>
    <source>
        <strain evidence="3 4">SKay4041</strain>
    </source>
</reference>
<evidence type="ECO:0000313" key="4">
    <source>
        <dbReference type="Proteomes" id="UP000242287"/>
    </source>
</evidence>
<feature type="domain" description="Nucleolar 27S pre-rRNA processing Urb2/Npa2 C-terminal" evidence="2">
    <location>
        <begin position="1192"/>
        <end position="1420"/>
    </location>
</feature>
<keyword evidence="4" id="KW-1185">Reference proteome</keyword>
<dbReference type="Pfam" id="PF10441">
    <property type="entry name" value="Urb2"/>
    <property type="match status" value="1"/>
</dbReference>
<dbReference type="OrthoDB" id="160374at2759"/>
<dbReference type="PANTHER" id="PTHR15682">
    <property type="entry name" value="UNHEALTHY RIBOSOME BIOGENESIS PROTEIN 2 HOMOLOG"/>
    <property type="match status" value="1"/>
</dbReference>
<feature type="region of interest" description="Disordered" evidence="1">
    <location>
        <begin position="1462"/>
        <end position="1481"/>
    </location>
</feature>
<sequence length="1774" mass="197857">MALQSSQDFVRALKSPSDPPTAGGPLKIEIAQSVWNNDFFYVPSKAEVVADWVLSKFLKEKEKEKATNPLADIRYWALLSEVIRPQDRAPDATQHRPVKTWLGAILGRVPIVPVVSSLLRLYKQYQCIHQELSGVVVPCLSTLWPIGIQRANADSLLECFGAVLSLLPSHKSDEEFLKMASLVTNSYRVSLGNSSNKRKLYNLFVQHHLQHWIKCAIAGEPTPVLDDVYNTGIETLFSFDVLRHLHDQKLENDLFIAFHKINRVERDALFAVLPRIFSSFLQVINRHRTSLFTHTSNASSSTTVNEVHTSAMRFFIASRSLLDSATAPIEAWTAMNGLLDIVKEENLFNRSYPDAVSALNQVIDLAVNGLSGMWHYSTVASEIPHAVDCLSTLAQIDCDLILPALPRILPKLLLVTFSKCLSASRAFLDHLLDYHSKTRTIHLHISNLLEITFTPKHVEALSTEPKRIYQTGFESVYLQSAYLDRLAKMVQGFVTSAQIVPLAKVVIGSLKGAWEDTENAARLIRSEKKMKEVSNTSETVNMHPDALAVRFSLLAMLAGVVLSSLPVRSLPNEAGRTSLDELILDLKSRFIATVVGKLATKMKGHPCEELWGWQVCAAAALRMGYVLDVPRQFSNPTTTGYDTSKLFKRVTDLMANGDVLPELTHETFRYLFSKSPARDSDETQHVIDQALRYVERWLSVADSRWSGHPHRLTYDGRGKADSALALLHLLVGRWLPIIDSCATVQQLKQFVDTLMNMDISDHRPSTTMELSPQDILISVLFSAEFWELPNIRQVVMSYITEFTSTLDGSLDNPIRTQSIQVSGIYRILLRFPLEYLTKSCRNDLVKKALDTDLFLSNDTDTDAVQVMTVLRVFLKRVFAYTGYVEPSARGAAGYLEHLMTNGSDVEVDRVFVDATLDLIGFYFLELLKLAGKGNTDITKIFNRFQEWAFEQKSDLRRRGVIRMIETMTVESSFSSLSHELQTRLEKVYRQILSANLHEMSEIEMRATSLSSDLRSMNLWSCLLSLRGWLGAHDDNQLFGLELASKVTVSSSNVSLNEIRTIVFAILLQELLCLPEDQQAAHIGKIISVYVSFALVLKSDREQLDIHISKACKTISAQNYAYMLNIVSDTMTKHGECQVDELVQFVYLATRLLKDYPQNTLKYTQVFTTNCINTFSSHEAFVNGPRDLCIYVLGYVLQLCSERPAALRTSDLSGIWRLLSKYLAPSPSHDGVTNVAIFHRIVSIVGALVRLRRDLITLTLPHLGMVLQQLMLCMRGCRPMLGTKQTTIVMSSQPRWISAKQSLEVEEAKALSRLLETLGTKTIIRTHISLSGGEQKAQSLAKPFSKHAVYVIKAYIECMNDPLCVLSLDIRRELQPGLFVLCGMVSDYARNAMMVSALDGGGKILMKGLWRDYEKQKYVGKAFLHSTMTAMLALRRSYSNRTRQCLRSTRYYATVFPLIIVKPPPPPPPKTQPTPSPSTPGRPIGASLFDAQCLSALGSQSGQTQLTTLISQYIQTSGTALDRVHLPYESRPTEGRRVSSRNSKNVVMVAHCATNGYEHKVTLSSGFLLDTSPVREGECIVLTCAHTLEEAKSLSSSNWQSGSFVVTSSGSQRHPAFHPVSHVACSIPRSDLILLSCNLPKSSSISLPVSPYPAPRQTKIRAHFVVHQKPEEPDWSPWLGGTWSKWVAGEVLGYRDFAGRESEPGTYDALSHMLFSPPPTNGSSGGPIVDEESGAVVGMVAGTRMDNRVEGLRGWGIPAEAIFEMFALPGLDGKN</sequence>
<accession>A0A2A9NR49</accession>
<evidence type="ECO:0000259" key="2">
    <source>
        <dbReference type="Pfam" id="PF10441"/>
    </source>
</evidence>
<proteinExistence type="predicted"/>
<dbReference type="InterPro" id="IPR009003">
    <property type="entry name" value="Peptidase_S1_PA"/>
</dbReference>
<dbReference type="STRING" id="703135.A0A2A9NR49"/>
<name>A0A2A9NR49_9AGAR</name>